<dbReference type="OrthoDB" id="1093345at2"/>
<evidence type="ECO:0008006" key="3">
    <source>
        <dbReference type="Google" id="ProtNLM"/>
    </source>
</evidence>
<dbReference type="STRING" id="390241.SAMN04488023_10998"/>
<proteinExistence type="predicted"/>
<dbReference type="AlphaFoldDB" id="A0A1H9PA20"/>
<evidence type="ECO:0000313" key="2">
    <source>
        <dbReference type="Proteomes" id="UP000199572"/>
    </source>
</evidence>
<evidence type="ECO:0000313" key="1">
    <source>
        <dbReference type="EMBL" id="SER45038.1"/>
    </source>
</evidence>
<dbReference type="EMBL" id="FOGG01000009">
    <property type="protein sequence ID" value="SER45038.1"/>
    <property type="molecule type" value="Genomic_DNA"/>
</dbReference>
<reference evidence="1 2" key="1">
    <citation type="submission" date="2016-10" db="EMBL/GenBank/DDBJ databases">
        <authorList>
            <person name="de Groot N.N."/>
        </authorList>
    </citation>
    <scope>NUCLEOTIDE SEQUENCE [LARGE SCALE GENOMIC DNA]</scope>
    <source>
        <strain evidence="1 2">DSM 18610</strain>
    </source>
</reference>
<organism evidence="1 2">
    <name type="scientific">Pedobacter rhizosphaerae</name>
    <dbReference type="NCBI Taxonomy" id="390241"/>
    <lineage>
        <taxon>Bacteria</taxon>
        <taxon>Pseudomonadati</taxon>
        <taxon>Bacteroidota</taxon>
        <taxon>Sphingobacteriia</taxon>
        <taxon>Sphingobacteriales</taxon>
        <taxon>Sphingobacteriaceae</taxon>
        <taxon>Pedobacter</taxon>
    </lineage>
</organism>
<dbReference type="RefSeq" id="WP_090883783.1">
    <property type="nucleotide sequence ID" value="NZ_FOGG01000009.1"/>
</dbReference>
<dbReference type="Proteomes" id="UP000199572">
    <property type="component" value="Unassembled WGS sequence"/>
</dbReference>
<keyword evidence="2" id="KW-1185">Reference proteome</keyword>
<accession>A0A1H9PA20</accession>
<protein>
    <recommendedName>
        <fullName evidence="3">DUF3352 domain-containing protein</fullName>
    </recommendedName>
</protein>
<sequence>MKKIIILTAALFIGSVLMAYLYFSRLNTENNAKDLALQSATNNAALVFSFQNDKGFYDIIESQQLLQQAIGIDKVKLLLQFKKEIIENNKINSFIKNQQVYISVLPDSNKTLNFLFTVQIIKEKKISQLQELLKKKTIAIKNEKEVYSIKFNDSLSIFIGIQNSVITASTSLKLIHEAGVRLEENPFTAYIKENNQQNKNALARIYINFNQAPQLIKNIIAGNLSGELSIFNQQNSYATLNYNFSKERILFNGSTEIKDTNNYLKLFENIPAQNISITDILPDNTANYNVYAIDSYKAWQKKLEQWLTQINEINKSKAAIEQIKNEYRIDLTDVFSNYVKNQFISFQLSTTEKLGAISLSNGEKVKQLLLDVSTDYNEEIKIFKSAGILYNFFGEPFKKFTRPYYTITDNYLIVANNASTLQSFLNSYKNNRLLLQRPAYLDALNQISTTANVSYYINTKNSADIFRNNILLPYYKHLRADSGLKSFDTFFYQMSAEKNKFNTNILLNKHLKPEIPDSLSNR</sequence>
<gene>
    <name evidence="1" type="ORF">SAMN04488023_10998</name>
</gene>
<name>A0A1H9PA20_9SPHI</name>